<keyword evidence="2" id="KW-1185">Reference proteome</keyword>
<sequence>MEGELRHLLSDALALDEPSKLIWAGDKVSDIRMYPFAVLISFNRIQNDLEGYCTGSLLTPSHILTSAFCARQMSVATIYSPSHTDYPNKQFGCRDNEEEGGPSLLCGRLSQRHRCSRGK</sequence>
<proteinExistence type="predicted"/>
<name>A0A4U5N2H8_STECR</name>
<evidence type="ECO:0008006" key="3">
    <source>
        <dbReference type="Google" id="ProtNLM"/>
    </source>
</evidence>
<dbReference type="Gene3D" id="2.40.10.10">
    <property type="entry name" value="Trypsin-like serine proteases"/>
    <property type="match status" value="1"/>
</dbReference>
<accession>A0A4U5N2H8</accession>
<dbReference type="SUPFAM" id="SSF50494">
    <property type="entry name" value="Trypsin-like serine proteases"/>
    <property type="match status" value="1"/>
</dbReference>
<dbReference type="AlphaFoldDB" id="A0A4U5N2H8"/>
<dbReference type="EMBL" id="AZBU02000005">
    <property type="protein sequence ID" value="TKR76619.1"/>
    <property type="molecule type" value="Genomic_DNA"/>
</dbReference>
<protein>
    <recommendedName>
        <fullName evidence="3">Peptidase S1 domain-containing protein</fullName>
    </recommendedName>
</protein>
<dbReference type="InterPro" id="IPR043504">
    <property type="entry name" value="Peptidase_S1_PA_chymotrypsin"/>
</dbReference>
<evidence type="ECO:0000313" key="1">
    <source>
        <dbReference type="EMBL" id="TKR76619.1"/>
    </source>
</evidence>
<reference evidence="1 2" key="1">
    <citation type="journal article" date="2015" name="Genome Biol.">
        <title>Comparative genomics of Steinernema reveals deeply conserved gene regulatory networks.</title>
        <authorList>
            <person name="Dillman A.R."/>
            <person name="Macchietto M."/>
            <person name="Porter C.F."/>
            <person name="Rogers A."/>
            <person name="Williams B."/>
            <person name="Antoshechkin I."/>
            <person name="Lee M.M."/>
            <person name="Goodwin Z."/>
            <person name="Lu X."/>
            <person name="Lewis E.E."/>
            <person name="Goodrich-Blair H."/>
            <person name="Stock S.P."/>
            <person name="Adams B.J."/>
            <person name="Sternberg P.W."/>
            <person name="Mortazavi A."/>
        </authorList>
    </citation>
    <scope>NUCLEOTIDE SEQUENCE [LARGE SCALE GENOMIC DNA]</scope>
    <source>
        <strain evidence="1 2">ALL</strain>
    </source>
</reference>
<evidence type="ECO:0000313" key="2">
    <source>
        <dbReference type="Proteomes" id="UP000298663"/>
    </source>
</evidence>
<comment type="caution">
    <text evidence="1">The sequence shown here is derived from an EMBL/GenBank/DDBJ whole genome shotgun (WGS) entry which is preliminary data.</text>
</comment>
<organism evidence="1 2">
    <name type="scientific">Steinernema carpocapsae</name>
    <name type="common">Entomopathogenic nematode</name>
    <dbReference type="NCBI Taxonomy" id="34508"/>
    <lineage>
        <taxon>Eukaryota</taxon>
        <taxon>Metazoa</taxon>
        <taxon>Ecdysozoa</taxon>
        <taxon>Nematoda</taxon>
        <taxon>Chromadorea</taxon>
        <taxon>Rhabditida</taxon>
        <taxon>Tylenchina</taxon>
        <taxon>Panagrolaimomorpha</taxon>
        <taxon>Strongyloidoidea</taxon>
        <taxon>Steinernematidae</taxon>
        <taxon>Steinernema</taxon>
    </lineage>
</organism>
<dbReference type="InterPro" id="IPR009003">
    <property type="entry name" value="Peptidase_S1_PA"/>
</dbReference>
<dbReference type="Proteomes" id="UP000298663">
    <property type="component" value="Unassembled WGS sequence"/>
</dbReference>
<reference evidence="1 2" key="2">
    <citation type="journal article" date="2019" name="G3 (Bethesda)">
        <title>Hybrid Assembly of the Genome of the Entomopathogenic Nematode Steinernema carpocapsae Identifies the X-Chromosome.</title>
        <authorList>
            <person name="Serra L."/>
            <person name="Macchietto M."/>
            <person name="Macias-Munoz A."/>
            <person name="McGill C.J."/>
            <person name="Rodriguez I.M."/>
            <person name="Rodriguez B."/>
            <person name="Murad R."/>
            <person name="Mortazavi A."/>
        </authorList>
    </citation>
    <scope>NUCLEOTIDE SEQUENCE [LARGE SCALE GENOMIC DNA]</scope>
    <source>
        <strain evidence="1 2">ALL</strain>
    </source>
</reference>
<gene>
    <name evidence="1" type="ORF">L596_017733</name>
</gene>